<protein>
    <submittedName>
        <fullName evidence="2">Uncharacterized protein</fullName>
    </submittedName>
</protein>
<dbReference type="OrthoDB" id="2572952at2759"/>
<evidence type="ECO:0000313" key="3">
    <source>
        <dbReference type="Proteomes" id="UP000008065"/>
    </source>
</evidence>
<dbReference type="AlphaFoldDB" id="F8MGR3"/>
<dbReference type="KEGG" id="nte:NEUTE1DRAFT99650"/>
<feature type="compositionally biased region" description="Low complexity" evidence="1">
    <location>
        <begin position="14"/>
        <end position="30"/>
    </location>
</feature>
<dbReference type="RefSeq" id="XP_009849709.1">
    <property type="nucleotide sequence ID" value="XM_009851407.1"/>
</dbReference>
<dbReference type="HOGENOM" id="CLU_177168_0_0_1"/>
<organism evidence="2 3">
    <name type="scientific">Neurospora tetrasperma (strain FGSC 2508 / ATCC MYA-4615 / P0657)</name>
    <dbReference type="NCBI Taxonomy" id="510951"/>
    <lineage>
        <taxon>Eukaryota</taxon>
        <taxon>Fungi</taxon>
        <taxon>Dikarya</taxon>
        <taxon>Ascomycota</taxon>
        <taxon>Pezizomycotina</taxon>
        <taxon>Sordariomycetes</taxon>
        <taxon>Sordariomycetidae</taxon>
        <taxon>Sordariales</taxon>
        <taxon>Sordariaceae</taxon>
        <taxon>Neurospora</taxon>
    </lineage>
</organism>
<reference evidence="3" key="1">
    <citation type="journal article" date="2011" name="Genetics">
        <title>Massive changes in genome architecture accompany the transition to self-fertility in the filamentous fungus Neurospora tetrasperma.</title>
        <authorList>
            <person name="Ellison C.E."/>
            <person name="Stajich J.E."/>
            <person name="Jacobson D.J."/>
            <person name="Natvig D.O."/>
            <person name="Lapidus A."/>
            <person name="Foster B."/>
            <person name="Aerts A."/>
            <person name="Riley R."/>
            <person name="Lindquist E.A."/>
            <person name="Grigoriev I.V."/>
            <person name="Taylor J.W."/>
        </authorList>
    </citation>
    <scope>NUCLEOTIDE SEQUENCE [LARGE SCALE GENOMIC DNA]</scope>
    <source>
        <strain evidence="3">FGSC 2508 / P0657</strain>
    </source>
</reference>
<gene>
    <name evidence="2" type="ORF">NEUTE1DRAFT_99650</name>
</gene>
<evidence type="ECO:0000256" key="1">
    <source>
        <dbReference type="SAM" id="MobiDB-lite"/>
    </source>
</evidence>
<dbReference type="Proteomes" id="UP000008065">
    <property type="component" value="Unassembled WGS sequence"/>
</dbReference>
<feature type="region of interest" description="Disordered" evidence="1">
    <location>
        <begin position="1"/>
        <end position="44"/>
    </location>
</feature>
<name>F8MGR3_NEUT8</name>
<keyword evidence="3" id="KW-1185">Reference proteome</keyword>
<evidence type="ECO:0000313" key="2">
    <source>
        <dbReference type="EMBL" id="EGO59482.1"/>
    </source>
</evidence>
<dbReference type="EMBL" id="GL891303">
    <property type="protein sequence ID" value="EGO59482.1"/>
    <property type="molecule type" value="Genomic_DNA"/>
</dbReference>
<dbReference type="VEuPathDB" id="FungiDB:NEUTE1DRAFT_99650"/>
<accession>F8MGR3</accession>
<proteinExistence type="predicted"/>
<sequence>MSDKPSTGTKAEMSSGSGTSTGPSTGAAASDTRDKPVATKPAQTCDCGHTGSCTCTPGDCACENCPKSGRLSKLSPLLRRGFR</sequence>
<dbReference type="GeneID" id="20831969"/>